<dbReference type="InterPro" id="IPR020630">
    <property type="entry name" value="THF_DH/CycHdrlase_cat_dom"/>
</dbReference>
<evidence type="ECO:0000313" key="7">
    <source>
        <dbReference type="EMBL" id="GAA3357041.1"/>
    </source>
</evidence>
<dbReference type="PANTHER" id="PTHR48099">
    <property type="entry name" value="C-1-TETRAHYDROFOLATE SYNTHASE, CYTOPLASMIC-RELATED"/>
    <property type="match status" value="1"/>
</dbReference>
<comment type="caution">
    <text evidence="7">The sequence shown here is derived from an EMBL/GenBank/DDBJ whole genome shotgun (WGS) entry which is preliminary data.</text>
</comment>
<sequence>MGRSGAASPSTGRCARELPVAARLLNPSALADTFRAEIRAEVAALPEPLTLTGFRVEGDGPTQTYAEYTRRGCESVGIRFDQRVLPAGEVERAVHEAGSDPGVHGIFLYYPIMGLAQDRWLRELVDPRKDVEGLHSFWSRCLYENRRYIDAERTKRAVLPCTPLAVLKLVEQAGITRAGAAQPLAGLKACVFNRSEIVGQPLAAMMANDGAEVTSFDIDGPLSYLPAREEGAFQVRPTGVDRATALAEADVVVTGVPSREFPVVRAAEIKPGATCINFSTLKNYDEDVVDAAGVFVPRIGPMTVTMALRNAVRLYRNWHS</sequence>
<name>A0ABP6RPJ0_9PSEU</name>
<keyword evidence="2" id="KW-0028">Amino-acid biosynthesis</keyword>
<dbReference type="InterPro" id="IPR036291">
    <property type="entry name" value="NAD(P)-bd_dom_sf"/>
</dbReference>
<protein>
    <submittedName>
        <fullName evidence="7">Bifunctional methylenetetrahydrofolate dehydrogenase/methenyltetrahydrofolate cyclohydrolase</fullName>
    </submittedName>
</protein>
<dbReference type="EMBL" id="BAAAYK010000038">
    <property type="protein sequence ID" value="GAA3357041.1"/>
    <property type="molecule type" value="Genomic_DNA"/>
</dbReference>
<evidence type="ECO:0000259" key="6">
    <source>
        <dbReference type="Pfam" id="PF02882"/>
    </source>
</evidence>
<dbReference type="Gene3D" id="3.40.50.10860">
    <property type="entry name" value="Leucine Dehydrogenase, chain A, domain 1"/>
    <property type="match status" value="1"/>
</dbReference>
<evidence type="ECO:0000259" key="5">
    <source>
        <dbReference type="Pfam" id="PF00763"/>
    </source>
</evidence>
<dbReference type="Pfam" id="PF00763">
    <property type="entry name" value="THF_DHG_CYH"/>
    <property type="match status" value="1"/>
</dbReference>
<dbReference type="Proteomes" id="UP001500483">
    <property type="component" value="Unassembled WGS sequence"/>
</dbReference>
<keyword evidence="4" id="KW-0486">Methionine biosynthesis</keyword>
<dbReference type="PRINTS" id="PR00085">
    <property type="entry name" value="THFDHDRGNASE"/>
</dbReference>
<evidence type="ECO:0000313" key="8">
    <source>
        <dbReference type="Proteomes" id="UP001500483"/>
    </source>
</evidence>
<evidence type="ECO:0000256" key="2">
    <source>
        <dbReference type="ARBA" id="ARBA00022605"/>
    </source>
</evidence>
<reference evidence="8" key="1">
    <citation type="journal article" date="2019" name="Int. J. Syst. Evol. Microbiol.">
        <title>The Global Catalogue of Microorganisms (GCM) 10K type strain sequencing project: providing services to taxonomists for standard genome sequencing and annotation.</title>
        <authorList>
            <consortium name="The Broad Institute Genomics Platform"/>
            <consortium name="The Broad Institute Genome Sequencing Center for Infectious Disease"/>
            <person name="Wu L."/>
            <person name="Ma J."/>
        </authorList>
    </citation>
    <scope>NUCLEOTIDE SEQUENCE [LARGE SCALE GENOMIC DNA]</scope>
    <source>
        <strain evidence="8">JCM 9687</strain>
    </source>
</reference>
<organism evidence="7 8">
    <name type="scientific">Saccharopolyspora gregorii</name>
    <dbReference type="NCBI Taxonomy" id="33914"/>
    <lineage>
        <taxon>Bacteria</taxon>
        <taxon>Bacillati</taxon>
        <taxon>Actinomycetota</taxon>
        <taxon>Actinomycetes</taxon>
        <taxon>Pseudonocardiales</taxon>
        <taxon>Pseudonocardiaceae</taxon>
        <taxon>Saccharopolyspora</taxon>
    </lineage>
</organism>
<feature type="domain" description="Tetrahydrofolate dehydrogenase/cyclohydrolase catalytic" evidence="5">
    <location>
        <begin position="27"/>
        <end position="132"/>
    </location>
</feature>
<gene>
    <name evidence="7" type="ORF">GCM10020366_23470</name>
</gene>
<keyword evidence="8" id="KW-1185">Reference proteome</keyword>
<feature type="domain" description="Tetrahydrofolate dehydrogenase/cyclohydrolase NAD(P)-binding" evidence="6">
    <location>
        <begin position="160"/>
        <end position="217"/>
    </location>
</feature>
<dbReference type="Pfam" id="PF02882">
    <property type="entry name" value="THF_DHG_CYH_C"/>
    <property type="match status" value="1"/>
</dbReference>
<dbReference type="PANTHER" id="PTHR48099:SF3">
    <property type="entry name" value="METHYLENETETRAHYDROFOLATE DEHYDROGENASE [NAD(+)]"/>
    <property type="match status" value="1"/>
</dbReference>
<dbReference type="InterPro" id="IPR020631">
    <property type="entry name" value="THF_DH/CycHdrlase_NAD-bd_dom"/>
</dbReference>
<evidence type="ECO:0000256" key="3">
    <source>
        <dbReference type="ARBA" id="ARBA00022755"/>
    </source>
</evidence>
<proteinExistence type="predicted"/>
<evidence type="ECO:0000256" key="4">
    <source>
        <dbReference type="ARBA" id="ARBA00023167"/>
    </source>
</evidence>
<accession>A0ABP6RPJ0</accession>
<dbReference type="InterPro" id="IPR000672">
    <property type="entry name" value="THF_DH/CycHdrlase"/>
</dbReference>
<dbReference type="SUPFAM" id="SSF53223">
    <property type="entry name" value="Aminoacid dehydrogenase-like, N-terminal domain"/>
    <property type="match status" value="1"/>
</dbReference>
<dbReference type="InterPro" id="IPR046346">
    <property type="entry name" value="Aminoacid_DH-like_N_sf"/>
</dbReference>
<keyword evidence="3" id="KW-0658">Purine biosynthesis</keyword>
<keyword evidence="1" id="KW-0554">One-carbon metabolism</keyword>
<evidence type="ECO:0000256" key="1">
    <source>
        <dbReference type="ARBA" id="ARBA00022563"/>
    </source>
</evidence>
<dbReference type="SUPFAM" id="SSF51735">
    <property type="entry name" value="NAD(P)-binding Rossmann-fold domains"/>
    <property type="match status" value="1"/>
</dbReference>
<dbReference type="Gene3D" id="3.40.50.720">
    <property type="entry name" value="NAD(P)-binding Rossmann-like Domain"/>
    <property type="match status" value="1"/>
</dbReference>